<proteinExistence type="predicted"/>
<organism evidence="2 3">
    <name type="scientific">Streptococcus pneumoniae</name>
    <dbReference type="NCBI Taxonomy" id="1313"/>
    <lineage>
        <taxon>Bacteria</taxon>
        <taxon>Bacillati</taxon>
        <taxon>Bacillota</taxon>
        <taxon>Bacilli</taxon>
        <taxon>Lactobacillales</taxon>
        <taxon>Streptococcaceae</taxon>
        <taxon>Streptococcus</taxon>
    </lineage>
</organism>
<accession>A0A6G2D791</accession>
<evidence type="ECO:0000256" key="1">
    <source>
        <dbReference type="SAM" id="Phobius"/>
    </source>
</evidence>
<evidence type="ECO:0000313" key="2">
    <source>
        <dbReference type="EMBL" id="MTV64456.1"/>
    </source>
</evidence>
<sequence>MRFIFTDVLFLNASIVGIILLVSRLFDGVTDIIMGFIVDRTVSPLGKGRVWVLRICVPYAISGLLLT</sequence>
<reference evidence="2 3" key="1">
    <citation type="submission" date="2019-11" db="EMBL/GenBank/DDBJ databases">
        <title>Growth characteristics of pneumococcus vary with the chemical composition of the capsule and with environmental conditions.</title>
        <authorList>
            <person name="Tothpal A."/>
            <person name="Desobry K."/>
            <person name="Joshi S."/>
            <person name="Wyllie A.L."/>
            <person name="Weinberger D.M."/>
        </authorList>
    </citation>
    <scope>NUCLEOTIDE SEQUENCE [LARGE SCALE GENOMIC DNA]</scope>
    <source>
        <strain evidence="3">pnumococcus22F</strain>
    </source>
</reference>
<dbReference type="Pfam" id="PF13347">
    <property type="entry name" value="MFS_2"/>
    <property type="match status" value="1"/>
</dbReference>
<name>A0A6G2D791_STREE</name>
<evidence type="ECO:0000313" key="3">
    <source>
        <dbReference type="Proteomes" id="UP000474228"/>
    </source>
</evidence>
<feature type="non-terminal residue" evidence="2">
    <location>
        <position position="67"/>
    </location>
</feature>
<feature type="transmembrane region" description="Helical" evidence="1">
    <location>
        <begin position="15"/>
        <end position="38"/>
    </location>
</feature>
<dbReference type="AlphaFoldDB" id="A0A6G2D791"/>
<keyword evidence="1" id="KW-1133">Transmembrane helix</keyword>
<keyword evidence="1" id="KW-0812">Transmembrane</keyword>
<dbReference type="Proteomes" id="UP000474228">
    <property type="component" value="Unassembled WGS sequence"/>
</dbReference>
<dbReference type="RefSeq" id="WP_196301480.1">
    <property type="nucleotide sequence ID" value="NZ_WNHJ01000784.1"/>
</dbReference>
<protein>
    <submittedName>
        <fullName evidence="2">MFS transporter</fullName>
    </submittedName>
</protein>
<gene>
    <name evidence="2" type="ORF">GM539_14060</name>
</gene>
<keyword evidence="1" id="KW-0472">Membrane</keyword>
<dbReference type="EMBL" id="WNHJ01000784">
    <property type="protein sequence ID" value="MTV64456.1"/>
    <property type="molecule type" value="Genomic_DNA"/>
</dbReference>
<comment type="caution">
    <text evidence="2">The sequence shown here is derived from an EMBL/GenBank/DDBJ whole genome shotgun (WGS) entry which is preliminary data.</text>
</comment>